<organism evidence="3 4">
    <name type="scientific">Marinobacter persicus</name>
    <dbReference type="NCBI Taxonomy" id="930118"/>
    <lineage>
        <taxon>Bacteria</taxon>
        <taxon>Pseudomonadati</taxon>
        <taxon>Pseudomonadota</taxon>
        <taxon>Gammaproteobacteria</taxon>
        <taxon>Pseudomonadales</taxon>
        <taxon>Marinobacteraceae</taxon>
        <taxon>Marinobacter</taxon>
    </lineage>
</organism>
<dbReference type="Pfam" id="PF21686">
    <property type="entry name" value="LigD_Prim-Pol"/>
    <property type="match status" value="1"/>
</dbReference>
<keyword evidence="5" id="KW-1185">Reference proteome</keyword>
<dbReference type="EMBL" id="PTIT01000003">
    <property type="protein sequence ID" value="PPK53117.1"/>
    <property type="molecule type" value="Genomic_DNA"/>
</dbReference>
<dbReference type="PANTHER" id="PTHR42705:SF2">
    <property type="entry name" value="BIFUNCTIONAL NON-HOMOLOGOUS END JOINING PROTEIN LIGD"/>
    <property type="match status" value="1"/>
</dbReference>
<sequence length="293" mass="33319">MTNNADIDISHPDKRIFPADKLTKQHVVDYYRKIAPTILPHLKDRPLTLRSFPDGIEQDGFFQKRAPDHFPDYIKRLDVPLRSEAGESIEMAIADKEKDLVYLANQNVVELHLALSTGKALDSPDQMIFDLDPSDDDFEKVRELAFELGSLLEGYKLPCFVKTTGSRGVHVHVPLRRDAGFERVKPIARQLAEELLDNCPTIATLEHRKQKRGDRVFIDYLRNDYGMTAIAPYSLRALKGAPVATPISWDELGSRNTGPQSWGLKNIFRRLGAKEDPWAGFNRRRASLARFEP</sequence>
<dbReference type="InterPro" id="IPR052171">
    <property type="entry name" value="NHEJ_LigD"/>
</dbReference>
<comment type="caution">
    <text evidence="3">The sequence shown here is derived from an EMBL/GenBank/DDBJ whole genome shotgun (WGS) entry which is preliminary data.</text>
</comment>
<dbReference type="OrthoDB" id="9802472at2"/>
<evidence type="ECO:0000313" key="5">
    <source>
        <dbReference type="Proteomes" id="UP000239648"/>
    </source>
</evidence>
<dbReference type="NCBIfam" id="TIGR02778">
    <property type="entry name" value="ligD_pol"/>
    <property type="match status" value="1"/>
</dbReference>
<evidence type="ECO:0000259" key="1">
    <source>
        <dbReference type="Pfam" id="PF21686"/>
    </source>
</evidence>
<dbReference type="InterPro" id="IPR014145">
    <property type="entry name" value="LigD_pol_dom"/>
</dbReference>
<dbReference type="CDD" id="cd04861">
    <property type="entry name" value="LigD_Pol_like"/>
    <property type="match status" value="1"/>
</dbReference>
<dbReference type="EMBL" id="PTIU01000003">
    <property type="protein sequence ID" value="PPK55994.1"/>
    <property type="molecule type" value="Genomic_DNA"/>
</dbReference>
<gene>
    <name evidence="3" type="ORF">B0H24_1003191</name>
    <name evidence="2" type="ORF">BY455_103191</name>
</gene>
<dbReference type="Proteomes" id="UP000239446">
    <property type="component" value="Unassembled WGS sequence"/>
</dbReference>
<dbReference type="PANTHER" id="PTHR42705">
    <property type="entry name" value="BIFUNCTIONAL NON-HOMOLOGOUS END JOINING PROTEIN LIGD"/>
    <property type="match status" value="1"/>
</dbReference>
<reference evidence="3 4" key="2">
    <citation type="submission" date="2018-02" db="EMBL/GenBank/DDBJ databases">
        <title>Subsurface microbial communities from deep shales in Ohio and West Virginia, USA.</title>
        <authorList>
            <person name="Wrighton K."/>
        </authorList>
    </citation>
    <scope>NUCLEOTIDE SEQUENCE [LARGE SCALE GENOMIC DNA]</scope>
    <source>
        <strain evidence="3 4">UTICA-S1B9</strain>
    </source>
</reference>
<feature type="domain" description="DNA ligase D polymerase" evidence="1">
    <location>
        <begin position="23"/>
        <end position="278"/>
    </location>
</feature>
<reference evidence="2 5" key="1">
    <citation type="submission" date="2018-02" db="EMBL/GenBank/DDBJ databases">
        <title>Deep subsurface shale carbon reservoir microbial communities from Ohio and West Virginia, USA.</title>
        <authorList>
            <person name="Wrighton K."/>
        </authorList>
    </citation>
    <scope>NUCLEOTIDE SEQUENCE [LARGE SCALE GENOMIC DNA]</scope>
    <source>
        <strain evidence="2 5">UTICA-S1B6</strain>
    </source>
</reference>
<evidence type="ECO:0000313" key="2">
    <source>
        <dbReference type="EMBL" id="PPK53117.1"/>
    </source>
</evidence>
<evidence type="ECO:0000313" key="4">
    <source>
        <dbReference type="Proteomes" id="UP000239446"/>
    </source>
</evidence>
<dbReference type="Gene3D" id="3.90.920.10">
    <property type="entry name" value="DNA primase, PRIM domain"/>
    <property type="match status" value="1"/>
</dbReference>
<name>A0A2S6G9M1_9GAMM</name>
<proteinExistence type="predicted"/>
<dbReference type="Proteomes" id="UP000239648">
    <property type="component" value="Unassembled WGS sequence"/>
</dbReference>
<dbReference type="AlphaFoldDB" id="A0A2S6G9M1"/>
<protein>
    <submittedName>
        <fullName evidence="3">Bifunctional non-homologous end joining protein LigD</fullName>
    </submittedName>
</protein>
<accession>A0A2S6G9M1</accession>
<dbReference type="RefSeq" id="WP_104415183.1">
    <property type="nucleotide sequence ID" value="NZ_PTIT01000003.1"/>
</dbReference>
<evidence type="ECO:0000313" key="3">
    <source>
        <dbReference type="EMBL" id="PPK55994.1"/>
    </source>
</evidence>